<dbReference type="PATRIC" id="fig|1231190.3.peg.1194"/>
<protein>
    <recommendedName>
        <fullName evidence="3">Transcriptional activator HlyU</fullName>
    </recommendedName>
</protein>
<dbReference type="STRING" id="721133.SAMN05216176_101167"/>
<dbReference type="Proteomes" id="UP000007374">
    <property type="component" value="Unassembled WGS sequence"/>
</dbReference>
<evidence type="ECO:0000313" key="1">
    <source>
        <dbReference type="EMBL" id="EKF43498.1"/>
    </source>
</evidence>
<dbReference type="EMBL" id="AMSI01000003">
    <property type="protein sequence ID" value="EKF43498.1"/>
    <property type="molecule type" value="Genomic_DNA"/>
</dbReference>
<proteinExistence type="predicted"/>
<comment type="caution">
    <text evidence="1">The sequence shown here is derived from an EMBL/GenBank/DDBJ whole genome shotgun (WGS) entry which is preliminary data.</text>
</comment>
<dbReference type="Pfam" id="PF10115">
    <property type="entry name" value="HlyU"/>
    <property type="match status" value="1"/>
</dbReference>
<sequence>MGMSFLKRLFGGGETGATAGADTPAGAAVEHKGFTIQPTPFSEGGQYQTCAMITKEVDGVVKEHRLVRADRFPSADLAVEHSIRKGRQVIDEQGEAIFR</sequence>
<accession>K2N7Q0</accession>
<keyword evidence="2" id="KW-1185">Reference proteome</keyword>
<dbReference type="AlphaFoldDB" id="K2N7Q0"/>
<gene>
    <name evidence="1" type="ORF">NA8A_05683</name>
</gene>
<evidence type="ECO:0000313" key="2">
    <source>
        <dbReference type="Proteomes" id="UP000007374"/>
    </source>
</evidence>
<reference evidence="1 2" key="1">
    <citation type="journal article" date="2012" name="J. Bacteriol.">
        <title>Genome Sequence of Nitratireductor indicus Type Strain C115.</title>
        <authorList>
            <person name="Lai Q."/>
            <person name="Li G."/>
            <person name="Yu Z."/>
            <person name="Shao Z."/>
        </authorList>
    </citation>
    <scope>NUCLEOTIDE SEQUENCE [LARGE SCALE GENOMIC DNA]</scope>
    <source>
        <strain evidence="1 2">C115</strain>
    </source>
</reference>
<dbReference type="eggNOG" id="COG5453">
    <property type="taxonomic scope" value="Bacteria"/>
</dbReference>
<name>K2N7Q0_9HYPH</name>
<evidence type="ECO:0008006" key="3">
    <source>
        <dbReference type="Google" id="ProtNLM"/>
    </source>
</evidence>
<organism evidence="1 2">
    <name type="scientific">Nitratireductor indicus C115</name>
    <dbReference type="NCBI Taxonomy" id="1231190"/>
    <lineage>
        <taxon>Bacteria</taxon>
        <taxon>Pseudomonadati</taxon>
        <taxon>Pseudomonadota</taxon>
        <taxon>Alphaproteobacteria</taxon>
        <taxon>Hyphomicrobiales</taxon>
        <taxon>Phyllobacteriaceae</taxon>
        <taxon>Nitratireductor</taxon>
    </lineage>
</organism>
<dbReference type="InterPro" id="IPR018772">
    <property type="entry name" value="Transcription_activator_HlyU"/>
</dbReference>